<dbReference type="STRING" id="456900.A0A195CMN1"/>
<protein>
    <submittedName>
        <fullName evidence="2">Torso-like protein</fullName>
    </submittedName>
</protein>
<dbReference type="EMBL" id="KQ977622">
    <property type="protein sequence ID" value="KYN01344.1"/>
    <property type="molecule type" value="Genomic_DNA"/>
</dbReference>
<proteinExistence type="predicted"/>
<name>A0A195CMN1_9HYME</name>
<reference evidence="2 3" key="1">
    <citation type="submission" date="2016-03" db="EMBL/GenBank/DDBJ databases">
        <title>Cyphomyrmex costatus WGS genome.</title>
        <authorList>
            <person name="Nygaard S."/>
            <person name="Hu H."/>
            <person name="Boomsma J."/>
            <person name="Zhang G."/>
        </authorList>
    </citation>
    <scope>NUCLEOTIDE SEQUENCE [LARGE SCALE GENOMIC DNA]</scope>
    <source>
        <strain evidence="2">MS0001</strain>
        <tissue evidence="2">Whole body</tissue>
    </source>
</reference>
<evidence type="ECO:0000313" key="2">
    <source>
        <dbReference type="EMBL" id="KYN01344.1"/>
    </source>
</evidence>
<dbReference type="AlphaFoldDB" id="A0A195CMN1"/>
<sequence>MPRFLLRGFSPAVTDISRINIVENGKKSAGYGSRRQGPCSRLSASAKHSSCQNIALRAPPIRTVLQRSSVKISQSSKHMAVRDLSFETLITYGSNQSLASTKCRVTRLTQLDITDPGSRSEMWSRTRLFFLASMLAFLIGVHITRSQRPRLGGAVNVFSRYGYLSISMRVVPRNDTETWIFREPTLDVFKNSTPLPPKQRQAGKSTTVFDGDFHMEFCDNIRHLLQAYFRDFTFEKLERPWRAFTGSWSKTAIARHLGINSSFITGDHCYVLVRVARFRDNQRLAGTAETLVLDDSVLEQTENVTVGDTASVVRFIRNFGSHYIASYITGNSLYQVFVYTPQVYSRIKERLKTRGVAELSSLELSNYFSPWYAEHMGSIQSASGNRSVEAWAVQRLRVQYYIFTYASLLKLHGDTALLKQLDSLLGDEALLQLQLRTLASAFKDSKRRQWFLEVIDNYFKLWEVNM</sequence>
<feature type="domain" description="MACPF" evidence="1">
    <location>
        <begin position="265"/>
        <end position="460"/>
    </location>
</feature>
<dbReference type="SMART" id="SM00457">
    <property type="entry name" value="MACPF"/>
    <property type="match status" value="1"/>
</dbReference>
<evidence type="ECO:0000313" key="3">
    <source>
        <dbReference type="Proteomes" id="UP000078542"/>
    </source>
</evidence>
<evidence type="ECO:0000259" key="1">
    <source>
        <dbReference type="SMART" id="SM00457"/>
    </source>
</evidence>
<accession>A0A195CMN1</accession>
<dbReference type="Proteomes" id="UP000078542">
    <property type="component" value="Unassembled WGS sequence"/>
</dbReference>
<keyword evidence="3" id="KW-1185">Reference proteome</keyword>
<organism evidence="2 3">
    <name type="scientific">Cyphomyrmex costatus</name>
    <dbReference type="NCBI Taxonomy" id="456900"/>
    <lineage>
        <taxon>Eukaryota</taxon>
        <taxon>Metazoa</taxon>
        <taxon>Ecdysozoa</taxon>
        <taxon>Arthropoda</taxon>
        <taxon>Hexapoda</taxon>
        <taxon>Insecta</taxon>
        <taxon>Pterygota</taxon>
        <taxon>Neoptera</taxon>
        <taxon>Endopterygota</taxon>
        <taxon>Hymenoptera</taxon>
        <taxon>Apocrita</taxon>
        <taxon>Aculeata</taxon>
        <taxon>Formicoidea</taxon>
        <taxon>Formicidae</taxon>
        <taxon>Myrmicinae</taxon>
        <taxon>Cyphomyrmex</taxon>
    </lineage>
</organism>
<dbReference type="InterPro" id="IPR020864">
    <property type="entry name" value="MACPF"/>
</dbReference>
<gene>
    <name evidence="2" type="ORF">ALC62_07963</name>
</gene>